<evidence type="ECO:0000256" key="3">
    <source>
        <dbReference type="SAM" id="SignalP"/>
    </source>
</evidence>
<dbReference type="InterPro" id="IPR001434">
    <property type="entry name" value="OmcB-like_DUF11"/>
</dbReference>
<feature type="compositionally biased region" description="Low complexity" evidence="1">
    <location>
        <begin position="163"/>
        <end position="199"/>
    </location>
</feature>
<evidence type="ECO:0000313" key="5">
    <source>
        <dbReference type="EMBL" id="GIF96554.1"/>
    </source>
</evidence>
<name>A0A8J3K9E2_9ACTN</name>
<feature type="chain" id="PRO_5035323354" description="DUF11 domain-containing protein" evidence="3">
    <location>
        <begin position="22"/>
        <end position="248"/>
    </location>
</feature>
<evidence type="ECO:0000259" key="4">
    <source>
        <dbReference type="Pfam" id="PF01345"/>
    </source>
</evidence>
<keyword evidence="2" id="KW-0472">Membrane</keyword>
<feature type="region of interest" description="Disordered" evidence="1">
    <location>
        <begin position="145"/>
        <end position="218"/>
    </location>
</feature>
<keyword evidence="3" id="KW-0732">Signal</keyword>
<feature type="signal peptide" evidence="3">
    <location>
        <begin position="1"/>
        <end position="21"/>
    </location>
</feature>
<dbReference type="Pfam" id="PF01345">
    <property type="entry name" value="DUF11"/>
    <property type="match status" value="1"/>
</dbReference>
<sequence length="248" mass="24885">MVGALLCGLVAAGWGAVPAYAAESADIRVSDTRAVGSVGQTVKVTITVSNRGPDPSYRPTVFVHSAPGLAFVGFASCPGELNDGGCMLPTLQAGAAQSAVANIKITGKDPSGSYGVRTSTPDPNTSNADILHICVIGGWCTNGKRYDPQPTQATSPRPRPKPSRTAASPAAPKPSPTAVASPTAEPSPSPVAVASSAVPSPEPSQPVDTVPVSAEPVNGSSNTPAVAAFALVLALIVGASAALWRRSR</sequence>
<proteinExistence type="predicted"/>
<evidence type="ECO:0000313" key="6">
    <source>
        <dbReference type="Proteomes" id="UP000659904"/>
    </source>
</evidence>
<dbReference type="AlphaFoldDB" id="A0A8J3K9E2"/>
<keyword evidence="6" id="KW-1185">Reference proteome</keyword>
<evidence type="ECO:0000256" key="2">
    <source>
        <dbReference type="SAM" id="Phobius"/>
    </source>
</evidence>
<reference evidence="5 6" key="1">
    <citation type="submission" date="2021-01" db="EMBL/GenBank/DDBJ databases">
        <title>Whole genome shotgun sequence of Catellatospora citrea NBRC 14495.</title>
        <authorList>
            <person name="Komaki H."/>
            <person name="Tamura T."/>
        </authorList>
    </citation>
    <scope>NUCLEOTIDE SEQUENCE [LARGE SCALE GENOMIC DNA]</scope>
    <source>
        <strain evidence="5 6">NBRC 14495</strain>
    </source>
</reference>
<keyword evidence="2" id="KW-0812">Transmembrane</keyword>
<dbReference type="EMBL" id="BONH01000005">
    <property type="protein sequence ID" value="GIF96554.1"/>
    <property type="molecule type" value="Genomic_DNA"/>
</dbReference>
<feature type="region of interest" description="Disordered" evidence="1">
    <location>
        <begin position="106"/>
        <end position="127"/>
    </location>
</feature>
<gene>
    <name evidence="5" type="ORF">Cci01nite_16480</name>
</gene>
<evidence type="ECO:0000256" key="1">
    <source>
        <dbReference type="SAM" id="MobiDB-lite"/>
    </source>
</evidence>
<feature type="compositionally biased region" description="Polar residues" evidence="1">
    <location>
        <begin position="116"/>
        <end position="127"/>
    </location>
</feature>
<protein>
    <recommendedName>
        <fullName evidence="4">DUF11 domain-containing protein</fullName>
    </recommendedName>
</protein>
<dbReference type="Proteomes" id="UP000659904">
    <property type="component" value="Unassembled WGS sequence"/>
</dbReference>
<organism evidence="5 6">
    <name type="scientific">Catellatospora citrea</name>
    <dbReference type="NCBI Taxonomy" id="53366"/>
    <lineage>
        <taxon>Bacteria</taxon>
        <taxon>Bacillati</taxon>
        <taxon>Actinomycetota</taxon>
        <taxon>Actinomycetes</taxon>
        <taxon>Micromonosporales</taxon>
        <taxon>Micromonosporaceae</taxon>
        <taxon>Catellatospora</taxon>
    </lineage>
</organism>
<keyword evidence="2" id="KW-1133">Transmembrane helix</keyword>
<feature type="transmembrane region" description="Helical" evidence="2">
    <location>
        <begin position="225"/>
        <end position="244"/>
    </location>
</feature>
<comment type="caution">
    <text evidence="5">The sequence shown here is derived from an EMBL/GenBank/DDBJ whole genome shotgun (WGS) entry which is preliminary data.</text>
</comment>
<accession>A0A8J3K9E2</accession>
<feature type="domain" description="DUF11" evidence="4">
    <location>
        <begin position="28"/>
        <end position="127"/>
    </location>
</feature>